<accession>A0A0V0QT38</accession>
<protein>
    <submittedName>
        <fullName evidence="1">Uncharacterized protein</fullName>
    </submittedName>
</protein>
<evidence type="ECO:0000313" key="1">
    <source>
        <dbReference type="EMBL" id="KRX05152.1"/>
    </source>
</evidence>
<dbReference type="Proteomes" id="UP000054937">
    <property type="component" value="Unassembled WGS sequence"/>
</dbReference>
<reference evidence="1 2" key="1">
    <citation type="journal article" date="2015" name="Sci. Rep.">
        <title>Genome of the facultative scuticociliatosis pathogen Pseudocohnilembus persalinus provides insight into its virulence through horizontal gene transfer.</title>
        <authorList>
            <person name="Xiong J."/>
            <person name="Wang G."/>
            <person name="Cheng J."/>
            <person name="Tian M."/>
            <person name="Pan X."/>
            <person name="Warren A."/>
            <person name="Jiang C."/>
            <person name="Yuan D."/>
            <person name="Miao W."/>
        </authorList>
    </citation>
    <scope>NUCLEOTIDE SEQUENCE [LARGE SCALE GENOMIC DNA]</scope>
    <source>
        <strain evidence="1">36N120E</strain>
    </source>
</reference>
<proteinExistence type="predicted"/>
<name>A0A0V0QT38_PSEPJ</name>
<dbReference type="EMBL" id="LDAU01000110">
    <property type="protein sequence ID" value="KRX05152.1"/>
    <property type="molecule type" value="Genomic_DNA"/>
</dbReference>
<dbReference type="AlphaFoldDB" id="A0A0V0QT38"/>
<dbReference type="InParanoid" id="A0A0V0QT38"/>
<gene>
    <name evidence="1" type="ORF">PPERSA_06786</name>
</gene>
<comment type="caution">
    <text evidence="1">The sequence shown here is derived from an EMBL/GenBank/DDBJ whole genome shotgun (WGS) entry which is preliminary data.</text>
</comment>
<sequence>MNTSKIQLKCRISTQKRNSLSGLKKQIINQQTGEIQGKGDGKTTKQYQKKNKIIKNLKIDLNKLKPAVYNYNQHSKNLESASYSLNSPNTVQQIINNRYNDQQEFSPVANDSCQLMNYPRSNNKINGSYQINPMNYITQNRSTKIYNQNQQLKKEQKNSEQKFKIYKYNSEQQSSQLKQLPNFLSKNQDAEQMDRSQSVIKKRNYRIEPQFIYKSNKNKYPTYNYNLNSSRSKLEKIFNQNQSQNTNLQLDFSNIEANKNSLCNNNDANQKENSISNSIIQEFRIHSNNQTSQYDQINYLKNQVEQSQKKNEQLLKNQILNNSIEQQHQIFDNNDISTIEDLNKVNSHRNYIRKSSGKQDKFNSCQNINQIIYNKSLQDSKHIKNVYSSTTLLPQIKQSYFGNKRNSEQIQNRFSSPTKENLHIQQQQQKQYKLGDSVINKNYYTNIQDKSSIMQQQNQSKSNLYGSKQIAQEQKKVLPLPNYIQKLEKNQKIKEELDSELQTVYKYFNIDINKNYQSLNFYHSILKQDIEKLTGKDNLILKAKMEQEDQDELQEILKQQKRQQLLEKYKSMQNPDNIEIKLQAKSGNNYNLFKYNGNTDIPKGNKALDKKRKQAIQLGLVFPRQHPVINVDDINFFNWGNIHVNEVQSFSHLKKIPQEKFKPLIDNLKKDIDEMVKQIYEFAGQRKLRSKYDQLLAIVDFFGLVSDCVLNKKKQFINDSINKDQVLYNVLGSNNLEFKRNKPEVVVEKISKEIRFINQQIEELNMQKQQGEIYDMGDKLVSMQNQCDSKEKEVDIDLREKQKYKSNDQYLYNIYMPFPQVEDLELKFGKFDRVDKRSKKQHEYIDQVMFNLRKNDKVLKEKI</sequence>
<evidence type="ECO:0000313" key="2">
    <source>
        <dbReference type="Proteomes" id="UP000054937"/>
    </source>
</evidence>
<organism evidence="1 2">
    <name type="scientific">Pseudocohnilembus persalinus</name>
    <name type="common">Ciliate</name>
    <dbReference type="NCBI Taxonomy" id="266149"/>
    <lineage>
        <taxon>Eukaryota</taxon>
        <taxon>Sar</taxon>
        <taxon>Alveolata</taxon>
        <taxon>Ciliophora</taxon>
        <taxon>Intramacronucleata</taxon>
        <taxon>Oligohymenophorea</taxon>
        <taxon>Scuticociliatia</taxon>
        <taxon>Philasterida</taxon>
        <taxon>Pseudocohnilembidae</taxon>
        <taxon>Pseudocohnilembus</taxon>
    </lineage>
</organism>
<keyword evidence="2" id="KW-1185">Reference proteome</keyword>